<evidence type="ECO:0000256" key="4">
    <source>
        <dbReference type="ARBA" id="ARBA00022833"/>
    </source>
</evidence>
<evidence type="ECO:0000256" key="9">
    <source>
        <dbReference type="PROSITE-ProRule" id="PRU00470"/>
    </source>
</evidence>
<comment type="caution">
    <text evidence="12">The sequence shown here is derived from an EMBL/GenBank/DDBJ whole genome shotgun (WGS) entry which is preliminary data.</text>
</comment>
<keyword evidence="8" id="KW-0539">Nucleus</keyword>
<feature type="compositionally biased region" description="Low complexity" evidence="10">
    <location>
        <begin position="115"/>
        <end position="124"/>
    </location>
</feature>
<dbReference type="Pfam" id="PF03110">
    <property type="entry name" value="SBP"/>
    <property type="match status" value="1"/>
</dbReference>
<evidence type="ECO:0000256" key="8">
    <source>
        <dbReference type="ARBA" id="ARBA00023242"/>
    </source>
</evidence>
<dbReference type="SUPFAM" id="SSF103612">
    <property type="entry name" value="SBT domain"/>
    <property type="match status" value="1"/>
</dbReference>
<protein>
    <recommendedName>
        <fullName evidence="11">SBP-type domain-containing protein</fullName>
    </recommendedName>
</protein>
<proteinExistence type="predicted"/>
<keyword evidence="13" id="KW-1185">Reference proteome</keyword>
<keyword evidence="5" id="KW-0805">Transcription regulation</keyword>
<dbReference type="EMBL" id="JAXUIC010000010">
    <property type="protein sequence ID" value="KAK4567962.1"/>
    <property type="molecule type" value="Genomic_DNA"/>
</dbReference>
<dbReference type="PANTHER" id="PTHR31251">
    <property type="entry name" value="SQUAMOSA PROMOTER-BINDING-LIKE PROTEIN 4"/>
    <property type="match status" value="1"/>
</dbReference>
<dbReference type="Gene3D" id="4.10.1100.10">
    <property type="entry name" value="Transcription factor, SBP-box domain"/>
    <property type="match status" value="1"/>
</dbReference>
<dbReference type="InterPro" id="IPR036893">
    <property type="entry name" value="SBP_sf"/>
</dbReference>
<evidence type="ECO:0000256" key="6">
    <source>
        <dbReference type="ARBA" id="ARBA00023125"/>
    </source>
</evidence>
<keyword evidence="3 9" id="KW-0863">Zinc-finger</keyword>
<organism evidence="12 13">
    <name type="scientific">Quercus rubra</name>
    <name type="common">Northern red oak</name>
    <name type="synonym">Quercus borealis</name>
    <dbReference type="NCBI Taxonomy" id="3512"/>
    <lineage>
        <taxon>Eukaryota</taxon>
        <taxon>Viridiplantae</taxon>
        <taxon>Streptophyta</taxon>
        <taxon>Embryophyta</taxon>
        <taxon>Tracheophyta</taxon>
        <taxon>Spermatophyta</taxon>
        <taxon>Magnoliopsida</taxon>
        <taxon>eudicotyledons</taxon>
        <taxon>Gunneridae</taxon>
        <taxon>Pentapetalae</taxon>
        <taxon>rosids</taxon>
        <taxon>fabids</taxon>
        <taxon>Fagales</taxon>
        <taxon>Fagaceae</taxon>
        <taxon>Quercus</taxon>
    </lineage>
</organism>
<reference evidence="12 13" key="1">
    <citation type="journal article" date="2023" name="G3 (Bethesda)">
        <title>A haplotype-resolved chromosome-scale genome for Quercus rubra L. provides insights into the genetics of adaptive traits for red oak species.</title>
        <authorList>
            <person name="Kapoor B."/>
            <person name="Jenkins J."/>
            <person name="Schmutz J."/>
            <person name="Zhebentyayeva T."/>
            <person name="Kuelheim C."/>
            <person name="Coggeshall M."/>
            <person name="Heim C."/>
            <person name="Lasky J.R."/>
            <person name="Leites L."/>
            <person name="Islam-Faridi N."/>
            <person name="Romero-Severson J."/>
            <person name="DeLeo V.L."/>
            <person name="Lucas S.M."/>
            <person name="Lazic D."/>
            <person name="Gailing O."/>
            <person name="Carlson J."/>
            <person name="Staton M."/>
        </authorList>
    </citation>
    <scope>NUCLEOTIDE SEQUENCE [LARGE SCALE GENOMIC DNA]</scope>
    <source>
        <strain evidence="12">Pseudo-F2</strain>
    </source>
</reference>
<keyword evidence="4" id="KW-0862">Zinc</keyword>
<evidence type="ECO:0000313" key="13">
    <source>
        <dbReference type="Proteomes" id="UP001324115"/>
    </source>
</evidence>
<dbReference type="PROSITE" id="PS51141">
    <property type="entry name" value="ZF_SBP"/>
    <property type="match status" value="1"/>
</dbReference>
<dbReference type="InterPro" id="IPR044817">
    <property type="entry name" value="SBP-like"/>
</dbReference>
<feature type="region of interest" description="Disordered" evidence="10">
    <location>
        <begin position="424"/>
        <end position="443"/>
    </location>
</feature>
<comment type="subcellular location">
    <subcellularLocation>
        <location evidence="1">Nucleus</location>
    </subcellularLocation>
</comment>
<accession>A0AAN7ECA4</accession>
<evidence type="ECO:0000256" key="10">
    <source>
        <dbReference type="SAM" id="MobiDB-lite"/>
    </source>
</evidence>
<dbReference type="GO" id="GO:0008270">
    <property type="term" value="F:zinc ion binding"/>
    <property type="evidence" value="ECO:0007669"/>
    <property type="project" value="UniProtKB-KW"/>
</dbReference>
<dbReference type="InterPro" id="IPR004333">
    <property type="entry name" value="SBP_dom"/>
</dbReference>
<dbReference type="PANTHER" id="PTHR31251:SF160">
    <property type="entry name" value="SBP-TYPE DOMAIN-CONTAINING PROTEIN"/>
    <property type="match status" value="1"/>
</dbReference>
<dbReference type="Proteomes" id="UP001324115">
    <property type="component" value="Unassembled WGS sequence"/>
</dbReference>
<feature type="region of interest" description="Disordered" evidence="10">
    <location>
        <begin position="93"/>
        <end position="124"/>
    </location>
</feature>
<name>A0AAN7ECA4_QUERU</name>
<evidence type="ECO:0000259" key="11">
    <source>
        <dbReference type="PROSITE" id="PS51141"/>
    </source>
</evidence>
<dbReference type="GO" id="GO:0003677">
    <property type="term" value="F:DNA binding"/>
    <property type="evidence" value="ECO:0007669"/>
    <property type="project" value="UniProtKB-KW"/>
</dbReference>
<keyword evidence="2" id="KW-0479">Metal-binding</keyword>
<evidence type="ECO:0000256" key="5">
    <source>
        <dbReference type="ARBA" id="ARBA00023015"/>
    </source>
</evidence>
<keyword evidence="6" id="KW-0238">DNA-binding</keyword>
<dbReference type="GO" id="GO:0005634">
    <property type="term" value="C:nucleus"/>
    <property type="evidence" value="ECO:0007669"/>
    <property type="project" value="UniProtKB-SubCell"/>
</dbReference>
<evidence type="ECO:0000256" key="7">
    <source>
        <dbReference type="ARBA" id="ARBA00023163"/>
    </source>
</evidence>
<dbReference type="FunFam" id="4.10.1100.10:FF:000001">
    <property type="entry name" value="Squamosa promoter-binding-like protein 14"/>
    <property type="match status" value="1"/>
</dbReference>
<evidence type="ECO:0000256" key="3">
    <source>
        <dbReference type="ARBA" id="ARBA00022771"/>
    </source>
</evidence>
<evidence type="ECO:0000256" key="2">
    <source>
        <dbReference type="ARBA" id="ARBA00022723"/>
    </source>
</evidence>
<evidence type="ECO:0000256" key="1">
    <source>
        <dbReference type="ARBA" id="ARBA00004123"/>
    </source>
</evidence>
<sequence>MESWNCVSEGKEFESDETILPTNNSLSRSKNCLLSWELRTPCSFGNDLLVSSQQAVENQRFGELGFPEMIGRQLNHNSTSEVVRSSKVGGEHVVNPVMSMPNGFSGEDDSTSKLSSSVADSNSRDSSFIDLNLGRLADIRDAHNSKFSKGAPILLSSSESSSPAKRVRASGMHSQTSFCQVYGCHKDLSSSKDYHKRHKVCEIHSKTAKVIVNGIEQRFCQQCSRFHLLAEFDDGKRSCRKRLAGHNERRRKPQGIHTGRAGRYLQSYNDIAGSRYQGSPLTTTSFVCQEIRPSGLFQPEKYGTSDWCRHIKIEGGSDYRPMTTFPITNGNQHSKSLFPTYNIEKQFPPFHDSGANTTTGSIFSENAGQYTHDIGGQNSSSRSFFQSASGSEDFGVFDAASTAQGLSGISDSGCALSLLSSQSQNSSSHSSGIPMARPLIMPGSHPHYGMSRVSEKFIGVSSQASPSGVSNKFISSEMNSAEENHLGHVFISDSSDAINLEITDGIFQGSDFLHSSDRHSCESGPTIDLLQLSSELHRVEHQRQSLQVKQENDAQQASKRRIVSLLIGMTILMPIKYTIISRIGDISPDLYYYYLNA</sequence>
<dbReference type="AlphaFoldDB" id="A0AAN7ECA4"/>
<evidence type="ECO:0000313" key="12">
    <source>
        <dbReference type="EMBL" id="KAK4567962.1"/>
    </source>
</evidence>
<keyword evidence="7" id="KW-0804">Transcription</keyword>
<feature type="domain" description="SBP-type" evidence="11">
    <location>
        <begin position="176"/>
        <end position="253"/>
    </location>
</feature>
<gene>
    <name evidence="12" type="ORF">RGQ29_003650</name>
</gene>